<dbReference type="PANTHER" id="PTHR45864">
    <property type="entry name" value="SLINGSHOT PROTEIN PHOSPHATASE HOMOLOG"/>
    <property type="match status" value="1"/>
</dbReference>
<proteinExistence type="inferred from homology"/>
<name>A0A8X6Q1V5_NEPPI</name>
<dbReference type="PROSITE" id="PS50056">
    <property type="entry name" value="TYR_PHOSPHATASE_2"/>
    <property type="match status" value="1"/>
</dbReference>
<evidence type="ECO:0000256" key="5">
    <source>
        <dbReference type="ARBA" id="ARBA00022801"/>
    </source>
</evidence>
<dbReference type="PANTHER" id="PTHR45864:SF2">
    <property type="entry name" value="PROTEIN PHOSPHATASE SLINGSHOT"/>
    <property type="match status" value="1"/>
</dbReference>
<dbReference type="GO" id="GO:0005856">
    <property type="term" value="C:cytoskeleton"/>
    <property type="evidence" value="ECO:0007669"/>
    <property type="project" value="UniProtKB-SubCell"/>
</dbReference>
<feature type="region of interest" description="Disordered" evidence="9">
    <location>
        <begin position="456"/>
        <end position="490"/>
    </location>
</feature>
<evidence type="ECO:0000313" key="13">
    <source>
        <dbReference type="EMBL" id="GFT94808.1"/>
    </source>
</evidence>
<dbReference type="Proteomes" id="UP000887013">
    <property type="component" value="Unassembled WGS sequence"/>
</dbReference>
<feature type="compositionally biased region" description="Low complexity" evidence="9">
    <location>
        <begin position="990"/>
        <end position="1005"/>
    </location>
</feature>
<dbReference type="AlphaFoldDB" id="A0A8X6Q1V5"/>
<dbReference type="InterPro" id="IPR020422">
    <property type="entry name" value="TYR_PHOSPHATASE_DUAL_dom"/>
</dbReference>
<dbReference type="InterPro" id="IPR043588">
    <property type="entry name" value="SSH-N"/>
</dbReference>
<dbReference type="InterPro" id="IPR029021">
    <property type="entry name" value="Prot-tyrosine_phosphatase-like"/>
</dbReference>
<evidence type="ECO:0000259" key="10">
    <source>
        <dbReference type="PROSITE" id="PS50054"/>
    </source>
</evidence>
<feature type="region of interest" description="Disordered" evidence="9">
    <location>
        <begin position="1"/>
        <end position="37"/>
    </location>
</feature>
<dbReference type="OrthoDB" id="5779068at2759"/>
<evidence type="ECO:0000256" key="2">
    <source>
        <dbReference type="ARBA" id="ARBA00009580"/>
    </source>
</evidence>
<dbReference type="FunFam" id="3.90.190.10:FF:000004">
    <property type="entry name" value="Protein phosphatase Slingshot homolog 2"/>
    <property type="match status" value="1"/>
</dbReference>
<dbReference type="Pfam" id="PF08766">
    <property type="entry name" value="DEK_C"/>
    <property type="match status" value="1"/>
</dbReference>
<dbReference type="EMBL" id="BMAW01025985">
    <property type="protein sequence ID" value="GFT94808.1"/>
    <property type="molecule type" value="Genomic_DNA"/>
</dbReference>
<feature type="compositionally biased region" description="Basic and acidic residues" evidence="9">
    <location>
        <begin position="1009"/>
        <end position="1024"/>
    </location>
</feature>
<comment type="catalytic activity">
    <reaction evidence="8">
        <text>O-phospho-L-threonyl-[protein] + H2O = L-threonyl-[protein] + phosphate</text>
        <dbReference type="Rhea" id="RHEA:47004"/>
        <dbReference type="Rhea" id="RHEA-COMP:11060"/>
        <dbReference type="Rhea" id="RHEA-COMP:11605"/>
        <dbReference type="ChEBI" id="CHEBI:15377"/>
        <dbReference type="ChEBI" id="CHEBI:30013"/>
        <dbReference type="ChEBI" id="CHEBI:43474"/>
        <dbReference type="ChEBI" id="CHEBI:61977"/>
        <dbReference type="EC" id="3.1.3.16"/>
    </reaction>
</comment>
<comment type="similarity">
    <text evidence="2">Belongs to the protein-tyrosine phosphatase family.</text>
</comment>
<evidence type="ECO:0000256" key="7">
    <source>
        <dbReference type="ARBA" id="ARBA00023212"/>
    </source>
</evidence>
<keyword evidence="14" id="KW-1185">Reference proteome</keyword>
<feature type="compositionally biased region" description="Basic and acidic residues" evidence="9">
    <location>
        <begin position="472"/>
        <end position="490"/>
    </location>
</feature>
<evidence type="ECO:0000256" key="8">
    <source>
        <dbReference type="ARBA" id="ARBA00048336"/>
    </source>
</evidence>
<evidence type="ECO:0000259" key="11">
    <source>
        <dbReference type="PROSITE" id="PS50056"/>
    </source>
</evidence>
<keyword evidence="4" id="KW-0963">Cytoplasm</keyword>
<evidence type="ECO:0000256" key="1">
    <source>
        <dbReference type="ARBA" id="ARBA00004245"/>
    </source>
</evidence>
<feature type="region of interest" description="Disordered" evidence="9">
    <location>
        <begin position="881"/>
        <end position="905"/>
    </location>
</feature>
<keyword evidence="7" id="KW-0206">Cytoskeleton</keyword>
<evidence type="ECO:0000256" key="3">
    <source>
        <dbReference type="ARBA" id="ARBA00013081"/>
    </source>
</evidence>
<feature type="region of interest" description="Disordered" evidence="9">
    <location>
        <begin position="229"/>
        <end position="248"/>
    </location>
</feature>
<dbReference type="SMART" id="SM00195">
    <property type="entry name" value="DSPc"/>
    <property type="match status" value="1"/>
</dbReference>
<dbReference type="Gene3D" id="3.90.190.10">
    <property type="entry name" value="Protein tyrosine phosphatase superfamily"/>
    <property type="match status" value="1"/>
</dbReference>
<dbReference type="SUPFAM" id="SSF52799">
    <property type="entry name" value="(Phosphotyrosine protein) phosphatases II"/>
    <property type="match status" value="1"/>
</dbReference>
<gene>
    <name evidence="13" type="primary">ssh</name>
    <name evidence="13" type="ORF">NPIL_103571</name>
</gene>
<feature type="compositionally biased region" description="Acidic residues" evidence="9">
    <location>
        <begin position="24"/>
        <end position="35"/>
    </location>
</feature>
<reference evidence="13" key="1">
    <citation type="submission" date="2020-08" db="EMBL/GenBank/DDBJ databases">
        <title>Multicomponent nature underlies the extraordinary mechanical properties of spider dragline silk.</title>
        <authorList>
            <person name="Kono N."/>
            <person name="Nakamura H."/>
            <person name="Mori M."/>
            <person name="Yoshida Y."/>
            <person name="Ohtoshi R."/>
            <person name="Malay A.D."/>
            <person name="Moran D.A.P."/>
            <person name="Tomita M."/>
            <person name="Numata K."/>
            <person name="Arakawa K."/>
        </authorList>
    </citation>
    <scope>NUCLEOTIDE SEQUENCE</scope>
</reference>
<comment type="caution">
    <text evidence="13">The sequence shown here is derived from an EMBL/GenBank/DDBJ whole genome shotgun (WGS) entry which is preliminary data.</text>
</comment>
<dbReference type="GO" id="GO:0003779">
    <property type="term" value="F:actin binding"/>
    <property type="evidence" value="ECO:0007669"/>
    <property type="project" value="InterPro"/>
</dbReference>
<feature type="region of interest" description="Disordered" evidence="9">
    <location>
        <begin position="1138"/>
        <end position="1178"/>
    </location>
</feature>
<accession>A0A8X6Q1V5</accession>
<keyword evidence="6" id="KW-0904">Protein phosphatase</keyword>
<dbReference type="EC" id="3.1.3.16" evidence="3"/>
<sequence length="1276" mass="142429">MALVTVQRSPCGTNSPGASTSEVDGPEATDGDEESTDKKGISECYFAVKGAALVLPHDECLHVHRKTIANGACDIQQHLQSMLYLLHADDILKMAVKLESIHSSRTRYLVVVYHNCGEYQQEESCLLGIDCNKETTIGLLLPVWADTRITLDGDGGFSVTSNGRHHIFKPVSVQAMWSALQTLHKASSKARENNYFKCGGTHHWVEYYEKRIASDRSCLNEWHAMDDIESRRPPSPDTVRVQPTEREETERHIRMKLKELMMSVDLDEVTSKYIRTRLEEILDMNLKEYKSFIDQEMLTILGQMDSPTEIFQYLYLGSEWNASNLEELVVNGIGHILNVTREIDNFFPGMFDYQNIRVYDDESTEILHYWDKTYRYIRRAKDEGSKVLVHCKMGISRSASVVIAYVMKAYDWDLQRALDFVKTKRGCIKPNSGFLKQLEIYQGILDASKQRHNSLWRSKSETNLKSATKPKKKDDGEEEKKQKVPEKSESLHHLTVSNNFSVRPKSWSPSDVVADMLFPTTNIYKNDRLSIGQTFSSHNLENLNYNLKSTSSLNDFVQSKAKQSTEKDKSTELLNSTASLPRVSSIKDRINELELQVTSTSDKTTKSEMKSPTSQNRSGLVFSLANQFESGSKPSSPVDEGLVMKSSLEEAIVQPVLSQMKPPVCKHHAVLVKPVWPDDNRTVPEPVQLGDGVLSQNISKISSKMAYPILGVRASDESCDISAQKLTDEPSLKTSHSAFKPLNAYTNSHMRGPMDKRPSQIQQSSPDICQTSTLHTGLSERKTVGVSLSNLSIERSLNSNIHVKDVNKILEPISPIKNPFKNQDSSLVASQVRLPVVCGANQGDVLPQPNYFYDKEDIPFTPGKVLRTKQKIEEKNLTRTTSFDSGFPLRTHSTPSTPPESESGKLIRRSHSLRNDCRSTVSFCGKWYPLPALASDAPLSFKRNSQCLQNNNVILSVSTPSVVEAVNRVICGTQEVLSSAIPFMPPQKKASSSSDSDFDFGSASSLPDIDSREPGRSPPVHRESPVPGLVKLQREILENKVTKPFSLENNKTKKDALKLLSSEQGSSLVISDASKCETIKESGIVKRLKKELEAKSTSDNGKKERSVGAGLPEVEDTEHCGNKLMLNVYTTEKHACATNLPSSSDPPIPKLRTSPCSSTRKKSTYEEQKAPPTPHRKTSLDLSFMQKRFPLNIKLASQPTVPIVKPNSRTTFNIDCKTPCDVSAAASPSDLLAKTTCISDIPPIGLPRKMRKQQGSTHPLSKLIKQRHPNPLYNTM</sequence>
<feature type="region of interest" description="Disordered" evidence="9">
    <location>
        <begin position="984"/>
        <end position="1027"/>
    </location>
</feature>
<keyword evidence="5" id="KW-0378">Hydrolase</keyword>
<dbReference type="PROSITE" id="PS00383">
    <property type="entry name" value="TYR_PHOSPHATASE_1"/>
    <property type="match status" value="1"/>
</dbReference>
<dbReference type="CDD" id="cd11652">
    <property type="entry name" value="SSH-N"/>
    <property type="match status" value="1"/>
</dbReference>
<dbReference type="GO" id="GO:0030837">
    <property type="term" value="P:negative regulation of actin filament polymerization"/>
    <property type="evidence" value="ECO:0007669"/>
    <property type="project" value="InterPro"/>
</dbReference>
<dbReference type="InterPro" id="IPR016130">
    <property type="entry name" value="Tyr_Pase_AS"/>
</dbReference>
<dbReference type="InterPro" id="IPR014876">
    <property type="entry name" value="DEK_C"/>
</dbReference>
<evidence type="ECO:0000256" key="9">
    <source>
        <dbReference type="SAM" id="MobiDB-lite"/>
    </source>
</evidence>
<feature type="domain" description="DEK-C" evidence="12">
    <location>
        <begin position="247"/>
        <end position="302"/>
    </location>
</feature>
<feature type="compositionally biased region" description="Polar residues" evidence="9">
    <location>
        <begin position="456"/>
        <end position="466"/>
    </location>
</feature>
<dbReference type="Pfam" id="PF00782">
    <property type="entry name" value="DSPc"/>
    <property type="match status" value="1"/>
</dbReference>
<organism evidence="13 14">
    <name type="scientific">Nephila pilipes</name>
    <name type="common">Giant wood spider</name>
    <name type="synonym">Nephila maculata</name>
    <dbReference type="NCBI Taxonomy" id="299642"/>
    <lineage>
        <taxon>Eukaryota</taxon>
        <taxon>Metazoa</taxon>
        <taxon>Ecdysozoa</taxon>
        <taxon>Arthropoda</taxon>
        <taxon>Chelicerata</taxon>
        <taxon>Arachnida</taxon>
        <taxon>Araneae</taxon>
        <taxon>Araneomorphae</taxon>
        <taxon>Entelegynae</taxon>
        <taxon>Araneoidea</taxon>
        <taxon>Nephilidae</taxon>
        <taxon>Nephila</taxon>
    </lineage>
</organism>
<dbReference type="PROSITE" id="PS50054">
    <property type="entry name" value="TYR_PHOSPHATASE_DUAL"/>
    <property type="match status" value="1"/>
</dbReference>
<dbReference type="Pfam" id="PF23040">
    <property type="entry name" value="PH_SSH1-like_1st"/>
    <property type="match status" value="1"/>
</dbReference>
<dbReference type="SUPFAM" id="SSF109715">
    <property type="entry name" value="DEK C-terminal domain"/>
    <property type="match status" value="1"/>
</dbReference>
<dbReference type="GO" id="GO:0004722">
    <property type="term" value="F:protein serine/threonine phosphatase activity"/>
    <property type="evidence" value="ECO:0007669"/>
    <property type="project" value="UniProtKB-EC"/>
</dbReference>
<evidence type="ECO:0000256" key="4">
    <source>
        <dbReference type="ARBA" id="ARBA00022490"/>
    </source>
</evidence>
<feature type="compositionally biased region" description="Polar residues" evidence="9">
    <location>
        <begin position="1"/>
        <end position="22"/>
    </location>
</feature>
<dbReference type="Gene3D" id="1.10.10.60">
    <property type="entry name" value="Homeodomain-like"/>
    <property type="match status" value="1"/>
</dbReference>
<evidence type="ECO:0000259" key="12">
    <source>
        <dbReference type="PROSITE" id="PS51998"/>
    </source>
</evidence>
<dbReference type="PROSITE" id="PS51998">
    <property type="entry name" value="DEK_C"/>
    <property type="match status" value="1"/>
</dbReference>
<dbReference type="InterPro" id="IPR043587">
    <property type="entry name" value="Phosphatase_SSH-like"/>
</dbReference>
<feature type="domain" description="Tyrosine specific protein phosphatases" evidence="11">
    <location>
        <begin position="371"/>
        <end position="425"/>
    </location>
</feature>
<dbReference type="InterPro" id="IPR000387">
    <property type="entry name" value="Tyr_Pase_dom"/>
</dbReference>
<comment type="subcellular location">
    <subcellularLocation>
        <location evidence="1">Cytoplasm</location>
        <location evidence="1">Cytoskeleton</location>
    </subcellularLocation>
</comment>
<evidence type="ECO:0000313" key="14">
    <source>
        <dbReference type="Proteomes" id="UP000887013"/>
    </source>
</evidence>
<evidence type="ECO:0000256" key="6">
    <source>
        <dbReference type="ARBA" id="ARBA00022912"/>
    </source>
</evidence>
<dbReference type="InterPro" id="IPR000340">
    <property type="entry name" value="Dual-sp_phosphatase_cat-dom"/>
</dbReference>
<protein>
    <recommendedName>
        <fullName evidence="3">protein-serine/threonine phosphatase</fullName>
        <ecNumber evidence="3">3.1.3.16</ecNumber>
    </recommendedName>
</protein>
<feature type="region of interest" description="Disordered" evidence="9">
    <location>
        <begin position="597"/>
        <end position="616"/>
    </location>
</feature>
<feature type="domain" description="Tyrosine-protein phosphatase" evidence="10">
    <location>
        <begin position="306"/>
        <end position="447"/>
    </location>
</feature>